<feature type="compositionally biased region" description="Pro residues" evidence="2">
    <location>
        <begin position="58"/>
        <end position="67"/>
    </location>
</feature>
<evidence type="ECO:0000259" key="3">
    <source>
        <dbReference type="Pfam" id="PF00656"/>
    </source>
</evidence>
<evidence type="ECO:0000313" key="4">
    <source>
        <dbReference type="EMBL" id="KAK8887790.1"/>
    </source>
</evidence>
<sequence length="483" mass="56563">MQPNQYPNAYPPNQPYYGQPQQYPPQGQYYPPQQQYYPPQQQPSYPTPQPSYPTQQPSYPPQQPSYPPQQQQQYYTPPTSYPQQPPSYPQVPPSYPQQQPSYPQQQPSYPPQQPSYPQQQQVYTPPPSYPTQPAYPQQPSYPQQQYYQQPQQQYYPQTQPPNYYAQPQAYPYTYFVFNPSQYSDTNNPWTASMWLQNYNVPPAAQPQTNQEIFKFQSSEQFQKLRQHSTAESALRQLREIAMDLSNVDPHRFTPDPISCLILCNSYKSPKYQLGVGPINDAITVAANHKYMGYKVYFLHDPHHTLFLKFLKVFLERVNQYLTIFYTGHGAQIKDTSGDEEDGYDEVMVFDSGYIVDDELAEYINKYHKGMAHTILLSDCCHSGTIWDIPESLRKAERWPANIMSISASNDSQTAKQIKIKQNNQGIFTFNFWTILRNNPSIRIGDVQRIMAPELRKYNQQLEMYPTRRDMLEKPIFPLMVKKY</sequence>
<dbReference type="SUPFAM" id="SSF52129">
    <property type="entry name" value="Caspase-like"/>
    <property type="match status" value="1"/>
</dbReference>
<evidence type="ECO:0000313" key="5">
    <source>
        <dbReference type="Proteomes" id="UP001470230"/>
    </source>
</evidence>
<feature type="region of interest" description="Disordered" evidence="2">
    <location>
        <begin position="1"/>
        <end position="162"/>
    </location>
</feature>
<keyword evidence="5" id="KW-1185">Reference proteome</keyword>
<comment type="caution">
    <text evidence="4">The sequence shown here is derived from an EMBL/GenBank/DDBJ whole genome shotgun (WGS) entry which is preliminary data.</text>
</comment>
<protein>
    <recommendedName>
        <fullName evidence="3">Peptidase C14 caspase domain-containing protein</fullName>
    </recommendedName>
</protein>
<feature type="compositionally biased region" description="Low complexity" evidence="2">
    <location>
        <begin position="131"/>
        <end position="162"/>
    </location>
</feature>
<dbReference type="InterPro" id="IPR011600">
    <property type="entry name" value="Pept_C14_caspase"/>
</dbReference>
<accession>A0ABR2K9I0</accession>
<dbReference type="Gene3D" id="3.40.50.12660">
    <property type="match status" value="1"/>
</dbReference>
<comment type="similarity">
    <text evidence="1">Belongs to the peptidase C14B family.</text>
</comment>
<reference evidence="4 5" key="1">
    <citation type="submission" date="2024-04" db="EMBL/GenBank/DDBJ databases">
        <title>Tritrichomonas musculus Genome.</title>
        <authorList>
            <person name="Alves-Ferreira E."/>
            <person name="Grigg M."/>
            <person name="Lorenzi H."/>
            <person name="Galac M."/>
        </authorList>
    </citation>
    <scope>NUCLEOTIDE SEQUENCE [LARGE SCALE GENOMIC DNA]</scope>
    <source>
        <strain evidence="4 5">EAF2021</strain>
    </source>
</reference>
<dbReference type="PANTHER" id="PTHR48104">
    <property type="entry name" value="METACASPASE-4"/>
    <property type="match status" value="1"/>
</dbReference>
<evidence type="ECO:0000256" key="1">
    <source>
        <dbReference type="ARBA" id="ARBA00009005"/>
    </source>
</evidence>
<feature type="compositionally biased region" description="Low complexity" evidence="2">
    <location>
        <begin position="68"/>
        <end position="78"/>
    </location>
</feature>
<evidence type="ECO:0000256" key="2">
    <source>
        <dbReference type="SAM" id="MobiDB-lite"/>
    </source>
</evidence>
<dbReference type="EMBL" id="JAPFFF010000006">
    <property type="protein sequence ID" value="KAK8887790.1"/>
    <property type="molecule type" value="Genomic_DNA"/>
</dbReference>
<name>A0ABR2K9I0_9EUKA</name>
<feature type="compositionally biased region" description="Pro residues" evidence="2">
    <location>
        <begin position="79"/>
        <end position="95"/>
    </location>
</feature>
<organism evidence="4 5">
    <name type="scientific">Tritrichomonas musculus</name>
    <dbReference type="NCBI Taxonomy" id="1915356"/>
    <lineage>
        <taxon>Eukaryota</taxon>
        <taxon>Metamonada</taxon>
        <taxon>Parabasalia</taxon>
        <taxon>Tritrichomonadida</taxon>
        <taxon>Tritrichomonadidae</taxon>
        <taxon>Tritrichomonas</taxon>
    </lineage>
</organism>
<gene>
    <name evidence="4" type="ORF">M9Y10_038847</name>
</gene>
<feature type="compositionally biased region" description="Low complexity" evidence="2">
    <location>
        <begin position="15"/>
        <end position="44"/>
    </location>
</feature>
<dbReference type="InterPro" id="IPR050452">
    <property type="entry name" value="Metacaspase"/>
</dbReference>
<feature type="compositionally biased region" description="Low complexity" evidence="2">
    <location>
        <begin position="96"/>
        <end position="107"/>
    </location>
</feature>
<dbReference type="Proteomes" id="UP001470230">
    <property type="component" value="Unassembled WGS sequence"/>
</dbReference>
<proteinExistence type="inferred from homology"/>
<dbReference type="Pfam" id="PF00656">
    <property type="entry name" value="Peptidase_C14"/>
    <property type="match status" value="1"/>
</dbReference>
<feature type="domain" description="Peptidase C14 caspase" evidence="3">
    <location>
        <begin position="259"/>
        <end position="446"/>
    </location>
</feature>
<dbReference type="PANTHER" id="PTHR48104:SF30">
    <property type="entry name" value="METACASPASE-1"/>
    <property type="match status" value="1"/>
</dbReference>
<dbReference type="InterPro" id="IPR029030">
    <property type="entry name" value="Caspase-like_dom_sf"/>
</dbReference>